<keyword evidence="2" id="KW-1185">Reference proteome</keyword>
<dbReference type="EMBL" id="JAPFFI010000316">
    <property type="protein sequence ID" value="KAJ6288158.1"/>
    <property type="molecule type" value="Genomic_DNA"/>
</dbReference>
<organism evidence="1 2">
    <name type="scientific">Salix suchowensis</name>
    <dbReference type="NCBI Taxonomy" id="1278906"/>
    <lineage>
        <taxon>Eukaryota</taxon>
        <taxon>Viridiplantae</taxon>
        <taxon>Streptophyta</taxon>
        <taxon>Embryophyta</taxon>
        <taxon>Tracheophyta</taxon>
        <taxon>Spermatophyta</taxon>
        <taxon>Magnoliopsida</taxon>
        <taxon>eudicotyledons</taxon>
        <taxon>Gunneridae</taxon>
        <taxon>Pentapetalae</taxon>
        <taxon>rosids</taxon>
        <taxon>fabids</taxon>
        <taxon>Malpighiales</taxon>
        <taxon>Salicaceae</taxon>
        <taxon>Saliceae</taxon>
        <taxon>Salix</taxon>
    </lineage>
</organism>
<feature type="non-terminal residue" evidence="1">
    <location>
        <position position="55"/>
    </location>
</feature>
<sequence>MGVISPNDIRTDLGSASAEFDFKPHLNDISDEHIHCQLRMTLGTESYGCGLPTEM</sequence>
<dbReference type="Proteomes" id="UP001141253">
    <property type="component" value="Unassembled WGS sequence"/>
</dbReference>
<gene>
    <name evidence="1" type="ORF">OIU77_020393</name>
</gene>
<evidence type="ECO:0000313" key="1">
    <source>
        <dbReference type="EMBL" id="KAJ6288158.1"/>
    </source>
</evidence>
<comment type="caution">
    <text evidence="1">The sequence shown here is derived from an EMBL/GenBank/DDBJ whole genome shotgun (WGS) entry which is preliminary data.</text>
</comment>
<accession>A0ABQ8ZGI4</accession>
<proteinExistence type="predicted"/>
<reference evidence="1" key="2">
    <citation type="journal article" date="2023" name="Int. J. Mol. Sci.">
        <title>De Novo Assembly and Annotation of 11 Diverse Shrub Willow (Salix) Genomes Reveals Novel Gene Organization in Sex-Linked Regions.</title>
        <authorList>
            <person name="Hyden B."/>
            <person name="Feng K."/>
            <person name="Yates T.B."/>
            <person name="Jawdy S."/>
            <person name="Cereghino C."/>
            <person name="Smart L.B."/>
            <person name="Muchero W."/>
        </authorList>
    </citation>
    <scope>NUCLEOTIDE SEQUENCE</scope>
    <source>
        <tissue evidence="1">Shoot tip</tissue>
    </source>
</reference>
<protein>
    <submittedName>
        <fullName evidence="1">Uncharacterized protein</fullName>
    </submittedName>
</protein>
<name>A0ABQ8ZGI4_9ROSI</name>
<reference evidence="1" key="1">
    <citation type="submission" date="2022-10" db="EMBL/GenBank/DDBJ databases">
        <authorList>
            <person name="Hyden B.L."/>
            <person name="Feng K."/>
            <person name="Yates T."/>
            <person name="Jawdy S."/>
            <person name="Smart L.B."/>
            <person name="Muchero W."/>
        </authorList>
    </citation>
    <scope>NUCLEOTIDE SEQUENCE</scope>
    <source>
        <tissue evidence="1">Shoot tip</tissue>
    </source>
</reference>
<evidence type="ECO:0000313" key="2">
    <source>
        <dbReference type="Proteomes" id="UP001141253"/>
    </source>
</evidence>